<protein>
    <recommendedName>
        <fullName evidence="2">ATP-binding protein</fullName>
    </recommendedName>
</protein>
<dbReference type="CDD" id="cd01127">
    <property type="entry name" value="TrwB_TraG_TraD_VirD4"/>
    <property type="match status" value="1"/>
</dbReference>
<dbReference type="AlphaFoldDB" id="A0A6M3Y084"/>
<dbReference type="PANTHER" id="PTHR30121:SF6">
    <property type="entry name" value="SLR6007 PROTEIN"/>
    <property type="match status" value="1"/>
</dbReference>
<name>A0A6M3Y084_9ZZZZ</name>
<proteinExistence type="predicted"/>
<gene>
    <name evidence="1" type="ORF">TM448B04827_0004</name>
</gene>
<evidence type="ECO:0000313" key="1">
    <source>
        <dbReference type="EMBL" id="QJI03641.1"/>
    </source>
</evidence>
<sequence>MFDPKANHWFMCGITGSGKTTFGASIFEKVDTLAIFINTSEERIPERKSQIVVYSVDELLRAISLDARKICFNPHEDRDISVSDVEQICKVMLGLGRQIHKNKRFIAVFGHIFIDEIHEFSSLHRPNVNIDRIWKRGRRYGIIGIGISQRPADVSHTILTQCRYHVIFRLGQYEIPYFERYKIPIEDHKEWLKQNYHFCIFDGEEVKRYYPIKL</sequence>
<dbReference type="PANTHER" id="PTHR30121">
    <property type="entry name" value="UNCHARACTERIZED PROTEIN YJGR-RELATED"/>
    <property type="match status" value="1"/>
</dbReference>
<dbReference type="InterPro" id="IPR027417">
    <property type="entry name" value="P-loop_NTPase"/>
</dbReference>
<evidence type="ECO:0008006" key="2">
    <source>
        <dbReference type="Google" id="ProtNLM"/>
    </source>
</evidence>
<organism evidence="1">
    <name type="scientific">viral metagenome</name>
    <dbReference type="NCBI Taxonomy" id="1070528"/>
    <lineage>
        <taxon>unclassified sequences</taxon>
        <taxon>metagenomes</taxon>
        <taxon>organismal metagenomes</taxon>
    </lineage>
</organism>
<accession>A0A6M3Y084</accession>
<reference evidence="1" key="1">
    <citation type="submission" date="2020-03" db="EMBL/GenBank/DDBJ databases">
        <title>The deep terrestrial virosphere.</title>
        <authorList>
            <person name="Holmfeldt K."/>
            <person name="Nilsson E."/>
            <person name="Simone D."/>
            <person name="Lopez-Fernandez M."/>
            <person name="Wu X."/>
            <person name="de Brujin I."/>
            <person name="Lundin D."/>
            <person name="Andersson A."/>
            <person name="Bertilsson S."/>
            <person name="Dopson M."/>
        </authorList>
    </citation>
    <scope>NUCLEOTIDE SEQUENCE</scope>
    <source>
        <strain evidence="1">TM448B04827</strain>
    </source>
</reference>
<dbReference type="InterPro" id="IPR051162">
    <property type="entry name" value="T4SS_component"/>
</dbReference>
<dbReference type="SUPFAM" id="SSF52540">
    <property type="entry name" value="P-loop containing nucleoside triphosphate hydrolases"/>
    <property type="match status" value="1"/>
</dbReference>
<dbReference type="Gene3D" id="3.40.50.300">
    <property type="entry name" value="P-loop containing nucleotide triphosphate hydrolases"/>
    <property type="match status" value="1"/>
</dbReference>
<dbReference type="EMBL" id="MT145106">
    <property type="protein sequence ID" value="QJI03641.1"/>
    <property type="molecule type" value="Genomic_DNA"/>
</dbReference>